<reference evidence="1 2" key="1">
    <citation type="submission" date="2016-07" db="EMBL/GenBank/DDBJ databases">
        <title>Characterization of isolates of Eisenbergiella tayi derived from blood cultures, using whole genome sequencing.</title>
        <authorList>
            <person name="Burdz T."/>
            <person name="Wiebe D."/>
            <person name="Huynh C."/>
            <person name="Bernard K."/>
        </authorList>
    </citation>
    <scope>NUCLEOTIDE SEQUENCE [LARGE SCALE GENOMIC DNA]</scope>
    <source>
        <strain evidence="1 2">NML 110608</strain>
    </source>
</reference>
<gene>
    <name evidence="1" type="ORF">BEI61_03295</name>
</gene>
<dbReference type="Proteomes" id="UP000094067">
    <property type="component" value="Unassembled WGS sequence"/>
</dbReference>
<dbReference type="AlphaFoldDB" id="A0A1E3AF83"/>
<protein>
    <submittedName>
        <fullName evidence="1">Uncharacterized protein</fullName>
    </submittedName>
</protein>
<name>A0A1E3AF83_9FIRM</name>
<comment type="caution">
    <text evidence="1">The sequence shown here is derived from an EMBL/GenBank/DDBJ whole genome shotgun (WGS) entry which is preliminary data.</text>
</comment>
<dbReference type="SUPFAM" id="SSF52540">
    <property type="entry name" value="P-loop containing nucleoside triphosphate hydrolases"/>
    <property type="match status" value="1"/>
</dbReference>
<dbReference type="InterPro" id="IPR027417">
    <property type="entry name" value="P-loop_NTPase"/>
</dbReference>
<dbReference type="EMBL" id="MCGH01000002">
    <property type="protein sequence ID" value="ODM07405.1"/>
    <property type="molecule type" value="Genomic_DNA"/>
</dbReference>
<accession>A0A1E3AF83</accession>
<dbReference type="Gene3D" id="3.40.50.300">
    <property type="entry name" value="P-loop containing nucleotide triphosphate hydrolases"/>
    <property type="match status" value="1"/>
</dbReference>
<proteinExistence type="predicted"/>
<dbReference type="RefSeq" id="WP_069153060.1">
    <property type="nucleotide sequence ID" value="NZ_MCGH01000002.1"/>
</dbReference>
<sequence>MNINNNILKAYLKNCFFINGTAYAGKSTMCRMLAEKYHLLLCGENYGLDRMLQIITPEEQPNLSYFNTMKDWQEFVNRTPDKYLAWIRGNGYEAADFEIAELIRLSGDRKTIVDTNIPLDILRQIADYHQVVVMLSPQSMSVDRFFDREDEEKQFLLSQIRQSPDPEKTMGNFRECIAAVNSREIYDEWLNSGFFTIIREDERTDTRLETREVLARHFGLIHE</sequence>
<organism evidence="1 2">
    <name type="scientific">Eisenbergiella tayi</name>
    <dbReference type="NCBI Taxonomy" id="1432052"/>
    <lineage>
        <taxon>Bacteria</taxon>
        <taxon>Bacillati</taxon>
        <taxon>Bacillota</taxon>
        <taxon>Clostridia</taxon>
        <taxon>Lachnospirales</taxon>
        <taxon>Lachnospiraceae</taxon>
        <taxon>Eisenbergiella</taxon>
    </lineage>
</organism>
<evidence type="ECO:0000313" key="1">
    <source>
        <dbReference type="EMBL" id="ODM07405.1"/>
    </source>
</evidence>
<evidence type="ECO:0000313" key="2">
    <source>
        <dbReference type="Proteomes" id="UP000094067"/>
    </source>
</evidence>